<evidence type="ECO:0000256" key="4">
    <source>
        <dbReference type="ARBA" id="ARBA00023242"/>
    </source>
</evidence>
<keyword evidence="2" id="KW-0805">Transcription regulation</keyword>
<comment type="subcellular location">
    <subcellularLocation>
        <location evidence="1">Nucleus</location>
    </subcellularLocation>
</comment>
<dbReference type="OMA" id="CAESKEG"/>
<dbReference type="FunFam" id="4.10.280.10:FF:000002">
    <property type="entry name" value="Basic helix-loop-helix transcription factor"/>
    <property type="match status" value="1"/>
</dbReference>
<dbReference type="OrthoDB" id="1928604at2759"/>
<proteinExistence type="predicted"/>
<dbReference type="GO" id="GO:0046983">
    <property type="term" value="F:protein dimerization activity"/>
    <property type="evidence" value="ECO:0007669"/>
    <property type="project" value="InterPro"/>
</dbReference>
<dbReference type="AlphaFoldDB" id="A0A2R6PSG0"/>
<dbReference type="PROSITE" id="PS50888">
    <property type="entry name" value="BHLH"/>
    <property type="match status" value="1"/>
</dbReference>
<dbReference type="Gramene" id="PSR95969">
    <property type="protein sequence ID" value="PSR95969"/>
    <property type="gene ID" value="CEY00_Acc22104"/>
</dbReference>
<sequence length="322" mass="36272">MAAFPSTHFPQFFTPETFPQIPVGFGFHQSSCSLENATKAALSNNEPSLTYKHSSDSSSVVDMPEIGDQFTHNLVSMAKKWTYSDDSSTSSVQSLDAREVKQKKQKRNNGVIKDDKEKKPKIRKKNHLKKVGEDQVPTGYVHVRARRGQATDSHSLAERVRREKISEKMKMLQGLVPGCDKVTGKAIILDEIICYVQSLQNQVEFLSMKLASLNPMFYDFGMDLDETMVTPERLNSMDSQLPNEPQCSPGQPTSFSDVTTTFTTSNSYPLLDNNISSLLFDQQVQIPNILPQGNEQLLWVMDDQRQKLTNQSVINNNLCSFH</sequence>
<dbReference type="CDD" id="cd18919">
    <property type="entry name" value="bHLH_AtBPE_like"/>
    <property type="match status" value="1"/>
</dbReference>
<accession>A0A2R6PSG0</accession>
<dbReference type="FunCoup" id="A0A2R6PSG0">
    <property type="interactions" value="165"/>
</dbReference>
<dbReference type="InParanoid" id="A0A2R6PSG0"/>
<comment type="caution">
    <text evidence="7">The sequence shown here is derived from an EMBL/GenBank/DDBJ whole genome shotgun (WGS) entry which is preliminary data.</text>
</comment>
<evidence type="ECO:0000256" key="3">
    <source>
        <dbReference type="ARBA" id="ARBA00023163"/>
    </source>
</evidence>
<dbReference type="GO" id="GO:0003700">
    <property type="term" value="F:DNA-binding transcription factor activity"/>
    <property type="evidence" value="ECO:0007669"/>
    <property type="project" value="TreeGrafter"/>
</dbReference>
<reference evidence="8" key="2">
    <citation type="journal article" date="2018" name="BMC Genomics">
        <title>A manually annotated Actinidia chinensis var. chinensis (kiwifruit) genome highlights the challenges associated with draft genomes and gene prediction in plants.</title>
        <authorList>
            <person name="Pilkington S.M."/>
            <person name="Crowhurst R."/>
            <person name="Hilario E."/>
            <person name="Nardozza S."/>
            <person name="Fraser L."/>
            <person name="Peng Y."/>
            <person name="Gunaseelan K."/>
            <person name="Simpson R."/>
            <person name="Tahir J."/>
            <person name="Deroles S.C."/>
            <person name="Templeton K."/>
            <person name="Luo Z."/>
            <person name="Davy M."/>
            <person name="Cheng C."/>
            <person name="McNeilage M."/>
            <person name="Scaglione D."/>
            <person name="Liu Y."/>
            <person name="Zhang Q."/>
            <person name="Datson P."/>
            <person name="De Silva N."/>
            <person name="Gardiner S.E."/>
            <person name="Bassett H."/>
            <person name="Chagne D."/>
            <person name="McCallum J."/>
            <person name="Dzierzon H."/>
            <person name="Deng C."/>
            <person name="Wang Y.Y."/>
            <person name="Barron L."/>
            <person name="Manako K."/>
            <person name="Bowen J."/>
            <person name="Foster T.M."/>
            <person name="Erridge Z.A."/>
            <person name="Tiffin H."/>
            <person name="Waite C.N."/>
            <person name="Davies K.M."/>
            <person name="Grierson E.P."/>
            <person name="Laing W.A."/>
            <person name="Kirk R."/>
            <person name="Chen X."/>
            <person name="Wood M."/>
            <person name="Montefiori M."/>
            <person name="Brummell D.A."/>
            <person name="Schwinn K.E."/>
            <person name="Catanach A."/>
            <person name="Fullerton C."/>
            <person name="Li D."/>
            <person name="Meiyalaghan S."/>
            <person name="Nieuwenhuizen N."/>
            <person name="Read N."/>
            <person name="Prakash R."/>
            <person name="Hunter D."/>
            <person name="Zhang H."/>
            <person name="McKenzie M."/>
            <person name="Knabel M."/>
            <person name="Harris A."/>
            <person name="Allan A.C."/>
            <person name="Gleave A."/>
            <person name="Chen A."/>
            <person name="Janssen B.J."/>
            <person name="Plunkett B."/>
            <person name="Ampomah-Dwamena C."/>
            <person name="Voogd C."/>
            <person name="Leif D."/>
            <person name="Lafferty D."/>
            <person name="Souleyre E.J.F."/>
            <person name="Varkonyi-Gasic E."/>
            <person name="Gambi F."/>
            <person name="Hanley J."/>
            <person name="Yao J.L."/>
            <person name="Cheung J."/>
            <person name="David K.M."/>
            <person name="Warren B."/>
            <person name="Marsh K."/>
            <person name="Snowden K.C."/>
            <person name="Lin-Wang K."/>
            <person name="Brian L."/>
            <person name="Martinez-Sanchez M."/>
            <person name="Wang M."/>
            <person name="Ileperuma N."/>
            <person name="Macnee N."/>
            <person name="Campin R."/>
            <person name="McAtee P."/>
            <person name="Drummond R.S.M."/>
            <person name="Espley R.V."/>
            <person name="Ireland H.S."/>
            <person name="Wu R."/>
            <person name="Atkinson R.G."/>
            <person name="Karunairetnam S."/>
            <person name="Bulley S."/>
            <person name="Chunkath S."/>
            <person name="Hanley Z."/>
            <person name="Storey R."/>
            <person name="Thrimawithana A.H."/>
            <person name="Thomson S."/>
            <person name="David C."/>
            <person name="Testolin R."/>
            <person name="Huang H."/>
            <person name="Hellens R.P."/>
            <person name="Schaffer R.J."/>
        </authorList>
    </citation>
    <scope>NUCLEOTIDE SEQUENCE [LARGE SCALE GENOMIC DNA]</scope>
    <source>
        <strain evidence="8">cv. Red5</strain>
    </source>
</reference>
<dbReference type="Proteomes" id="UP000241394">
    <property type="component" value="Chromosome LG23"/>
</dbReference>
<organism evidence="7 8">
    <name type="scientific">Actinidia chinensis var. chinensis</name>
    <name type="common">Chinese soft-hair kiwi</name>
    <dbReference type="NCBI Taxonomy" id="1590841"/>
    <lineage>
        <taxon>Eukaryota</taxon>
        <taxon>Viridiplantae</taxon>
        <taxon>Streptophyta</taxon>
        <taxon>Embryophyta</taxon>
        <taxon>Tracheophyta</taxon>
        <taxon>Spermatophyta</taxon>
        <taxon>Magnoliopsida</taxon>
        <taxon>eudicotyledons</taxon>
        <taxon>Gunneridae</taxon>
        <taxon>Pentapetalae</taxon>
        <taxon>asterids</taxon>
        <taxon>Ericales</taxon>
        <taxon>Actinidiaceae</taxon>
        <taxon>Actinidia</taxon>
    </lineage>
</organism>
<dbReference type="SMR" id="A0A2R6PSG0"/>
<gene>
    <name evidence="7" type="ORF">CEY00_Acc22104</name>
</gene>
<dbReference type="InterPro" id="IPR036638">
    <property type="entry name" value="HLH_DNA-bd_sf"/>
</dbReference>
<dbReference type="SMART" id="SM00353">
    <property type="entry name" value="HLH"/>
    <property type="match status" value="1"/>
</dbReference>
<protein>
    <submittedName>
        <fullName evidence="7">Transcription factor bHLH137 like</fullName>
    </submittedName>
</protein>
<dbReference type="PANTHER" id="PTHR12565:SF431">
    <property type="entry name" value="TRANSCRIPTION FACTOR BHLH137"/>
    <property type="match status" value="1"/>
</dbReference>
<evidence type="ECO:0000313" key="7">
    <source>
        <dbReference type="EMBL" id="PSR95969.1"/>
    </source>
</evidence>
<evidence type="ECO:0000259" key="6">
    <source>
        <dbReference type="PROSITE" id="PS50888"/>
    </source>
</evidence>
<dbReference type="EMBL" id="NKQK01000023">
    <property type="protein sequence ID" value="PSR95969.1"/>
    <property type="molecule type" value="Genomic_DNA"/>
</dbReference>
<dbReference type="Pfam" id="PF00010">
    <property type="entry name" value="HLH"/>
    <property type="match status" value="1"/>
</dbReference>
<evidence type="ECO:0000256" key="2">
    <source>
        <dbReference type="ARBA" id="ARBA00023015"/>
    </source>
</evidence>
<reference evidence="7 8" key="1">
    <citation type="submission" date="2017-07" db="EMBL/GenBank/DDBJ databases">
        <title>An improved, manually edited Actinidia chinensis var. chinensis (kiwifruit) genome highlights the challenges associated with draft genomes and gene prediction in plants.</title>
        <authorList>
            <person name="Pilkington S."/>
            <person name="Crowhurst R."/>
            <person name="Hilario E."/>
            <person name="Nardozza S."/>
            <person name="Fraser L."/>
            <person name="Peng Y."/>
            <person name="Gunaseelan K."/>
            <person name="Simpson R."/>
            <person name="Tahir J."/>
            <person name="Deroles S."/>
            <person name="Templeton K."/>
            <person name="Luo Z."/>
            <person name="Davy M."/>
            <person name="Cheng C."/>
            <person name="Mcneilage M."/>
            <person name="Scaglione D."/>
            <person name="Liu Y."/>
            <person name="Zhang Q."/>
            <person name="Datson P."/>
            <person name="De Silva N."/>
            <person name="Gardiner S."/>
            <person name="Bassett H."/>
            <person name="Chagne D."/>
            <person name="Mccallum J."/>
            <person name="Dzierzon H."/>
            <person name="Deng C."/>
            <person name="Wang Y.-Y."/>
            <person name="Barron N."/>
            <person name="Manako K."/>
            <person name="Bowen J."/>
            <person name="Foster T."/>
            <person name="Erridge Z."/>
            <person name="Tiffin H."/>
            <person name="Waite C."/>
            <person name="Davies K."/>
            <person name="Grierson E."/>
            <person name="Laing W."/>
            <person name="Kirk R."/>
            <person name="Chen X."/>
            <person name="Wood M."/>
            <person name="Montefiori M."/>
            <person name="Brummell D."/>
            <person name="Schwinn K."/>
            <person name="Catanach A."/>
            <person name="Fullerton C."/>
            <person name="Li D."/>
            <person name="Meiyalaghan S."/>
            <person name="Nieuwenhuizen N."/>
            <person name="Read N."/>
            <person name="Prakash R."/>
            <person name="Hunter D."/>
            <person name="Zhang H."/>
            <person name="Mckenzie M."/>
            <person name="Knabel M."/>
            <person name="Harris A."/>
            <person name="Allan A."/>
            <person name="Chen A."/>
            <person name="Janssen B."/>
            <person name="Plunkett B."/>
            <person name="Dwamena C."/>
            <person name="Voogd C."/>
            <person name="Leif D."/>
            <person name="Lafferty D."/>
            <person name="Souleyre E."/>
            <person name="Varkonyi-Gasic E."/>
            <person name="Gambi F."/>
            <person name="Hanley J."/>
            <person name="Yao J.-L."/>
            <person name="Cheung J."/>
            <person name="David K."/>
            <person name="Warren B."/>
            <person name="Marsh K."/>
            <person name="Snowden K."/>
            <person name="Lin-Wang K."/>
            <person name="Brian L."/>
            <person name="Martinez-Sanchez M."/>
            <person name="Wang M."/>
            <person name="Ileperuma N."/>
            <person name="Macnee N."/>
            <person name="Campin R."/>
            <person name="Mcatee P."/>
            <person name="Drummond R."/>
            <person name="Espley R."/>
            <person name="Ireland H."/>
            <person name="Wu R."/>
            <person name="Atkinson R."/>
            <person name="Karunairetnam S."/>
            <person name="Bulley S."/>
            <person name="Chunkath S."/>
            <person name="Hanley Z."/>
            <person name="Storey R."/>
            <person name="Thrimawithana A."/>
            <person name="Thomson S."/>
            <person name="David C."/>
            <person name="Testolin R."/>
        </authorList>
    </citation>
    <scope>NUCLEOTIDE SEQUENCE [LARGE SCALE GENOMIC DNA]</scope>
    <source>
        <strain evidence="8">cv. Red5</strain>
        <tissue evidence="7">Young leaf</tissue>
    </source>
</reference>
<dbReference type="InterPro" id="IPR024097">
    <property type="entry name" value="bHLH_ZIP_TF"/>
</dbReference>
<dbReference type="GO" id="GO:0005634">
    <property type="term" value="C:nucleus"/>
    <property type="evidence" value="ECO:0007669"/>
    <property type="project" value="UniProtKB-SubCell"/>
</dbReference>
<name>A0A2R6PSG0_ACTCC</name>
<dbReference type="Gene3D" id="4.10.280.10">
    <property type="entry name" value="Helix-loop-helix DNA-binding domain"/>
    <property type="match status" value="1"/>
</dbReference>
<feature type="compositionally biased region" description="Low complexity" evidence="5">
    <location>
        <begin position="85"/>
        <end position="95"/>
    </location>
</feature>
<dbReference type="SUPFAM" id="SSF47459">
    <property type="entry name" value="HLH, helix-loop-helix DNA-binding domain"/>
    <property type="match status" value="1"/>
</dbReference>
<evidence type="ECO:0000313" key="8">
    <source>
        <dbReference type="Proteomes" id="UP000241394"/>
    </source>
</evidence>
<keyword evidence="4" id="KW-0539">Nucleus</keyword>
<feature type="domain" description="BHLH" evidence="6">
    <location>
        <begin position="149"/>
        <end position="199"/>
    </location>
</feature>
<evidence type="ECO:0000256" key="1">
    <source>
        <dbReference type="ARBA" id="ARBA00004123"/>
    </source>
</evidence>
<evidence type="ECO:0000256" key="5">
    <source>
        <dbReference type="SAM" id="MobiDB-lite"/>
    </source>
</evidence>
<dbReference type="STRING" id="1590841.A0A2R6PSG0"/>
<dbReference type="InterPro" id="IPR011598">
    <property type="entry name" value="bHLH_dom"/>
</dbReference>
<feature type="region of interest" description="Disordered" evidence="5">
    <location>
        <begin position="85"/>
        <end position="124"/>
    </location>
</feature>
<keyword evidence="8" id="KW-1185">Reference proteome</keyword>
<dbReference type="PANTHER" id="PTHR12565">
    <property type="entry name" value="STEROL REGULATORY ELEMENT-BINDING PROTEIN"/>
    <property type="match status" value="1"/>
</dbReference>
<keyword evidence="3" id="KW-0804">Transcription</keyword>